<dbReference type="PANTHER" id="PTHR14241">
    <property type="entry name" value="INTERFERON-INDUCED PROTEIN 44"/>
    <property type="match status" value="1"/>
</dbReference>
<proteinExistence type="predicted"/>
<dbReference type="GeneID" id="108874509"/>
<dbReference type="Gene3D" id="3.40.50.300">
    <property type="entry name" value="P-loop containing nucleotide triphosphate hydrolases"/>
    <property type="match status" value="1"/>
</dbReference>
<dbReference type="KEGG" id="lcf:108874509"/>
<dbReference type="SUPFAM" id="SSF52540">
    <property type="entry name" value="P-loop containing nucleoside triphosphate hydrolases"/>
    <property type="match status" value="1"/>
</dbReference>
<dbReference type="Proteomes" id="UP000694890">
    <property type="component" value="Unplaced"/>
</dbReference>
<evidence type="ECO:0000313" key="2">
    <source>
        <dbReference type="RefSeq" id="XP_018518521.2"/>
    </source>
</evidence>
<dbReference type="PANTHER" id="PTHR14241:SF1">
    <property type="entry name" value="INTERFERON-INDUCED PROTEIN 44-RELATED"/>
    <property type="match status" value="1"/>
</dbReference>
<reference evidence="2" key="1">
    <citation type="submission" date="2025-08" db="UniProtKB">
        <authorList>
            <consortium name="RefSeq"/>
        </authorList>
    </citation>
    <scope>IDENTIFICATION</scope>
    <source>
        <tissue evidence="2">Brain</tissue>
    </source>
</reference>
<dbReference type="RefSeq" id="XP_018518521.2">
    <property type="nucleotide sequence ID" value="XM_018663005.2"/>
</dbReference>
<organism evidence="1 2">
    <name type="scientific">Lates calcarifer</name>
    <name type="common">Barramundi</name>
    <name type="synonym">Holocentrus calcarifer</name>
    <dbReference type="NCBI Taxonomy" id="8187"/>
    <lineage>
        <taxon>Eukaryota</taxon>
        <taxon>Metazoa</taxon>
        <taxon>Chordata</taxon>
        <taxon>Craniata</taxon>
        <taxon>Vertebrata</taxon>
        <taxon>Euteleostomi</taxon>
        <taxon>Actinopterygii</taxon>
        <taxon>Neopterygii</taxon>
        <taxon>Teleostei</taxon>
        <taxon>Neoteleostei</taxon>
        <taxon>Acanthomorphata</taxon>
        <taxon>Carangaria</taxon>
        <taxon>Carangaria incertae sedis</taxon>
        <taxon>Centropomidae</taxon>
        <taxon>Lates</taxon>
    </lineage>
</organism>
<protein>
    <submittedName>
        <fullName evidence="2">Interferon-induced protein 44</fullName>
    </submittedName>
</protein>
<gene>
    <name evidence="2" type="primary">LOC108874509</name>
</gene>
<dbReference type="GO" id="GO:0006955">
    <property type="term" value="P:immune response"/>
    <property type="evidence" value="ECO:0007669"/>
    <property type="project" value="TreeGrafter"/>
</dbReference>
<dbReference type="InterPro" id="IPR027417">
    <property type="entry name" value="P-loop_NTPase"/>
</dbReference>
<dbReference type="CDD" id="cd00882">
    <property type="entry name" value="Ras_like_GTPase"/>
    <property type="match status" value="1"/>
</dbReference>
<name>A0AAJ7LBT3_LATCA</name>
<accession>A0AAJ7LBT3</accession>
<dbReference type="AlphaFoldDB" id="A0AAJ7LBT3"/>
<sequence>MAEKKHKGFFVRGKFRASKHKIKVPLTPPPLTFETPWRKISWGNKEEQLTAVKNYKPINDDIEHLQILLYGPVGAGKSSFINSVSNVLRGRLTLPASVCSVNSEISFTKQYETHQIRKGRDTPKTFYPFVFSDMMGLEEGSDSGVHPDDIKLAMKGHVKEGHMFNHLEPLTDRDPGYNPAPSLQDKVHVLVCVISANSAEITPSVLQKMKEVKVMARDLGIPQMAIMTNVDLACGETEKDLKNVYRSRHLRQKMSEFSSAVGIPLNCIFPVKNYSEEIDLDDDVDTLILSTLKHMLDFGDDFIDKMKP</sequence>
<evidence type="ECO:0000313" key="1">
    <source>
        <dbReference type="Proteomes" id="UP000694890"/>
    </source>
</evidence>